<dbReference type="InterPro" id="IPR004252">
    <property type="entry name" value="Probable_transposase_24"/>
</dbReference>
<dbReference type="AlphaFoldDB" id="A0A6P6SNV8"/>
<dbReference type="PANTHER" id="PTHR33144">
    <property type="entry name" value="OS10G0409366 PROTEIN-RELATED"/>
    <property type="match status" value="1"/>
</dbReference>
<reference evidence="3" key="1">
    <citation type="journal article" date="2025" name="Foods">
        <title>Unveiling the Microbial Signatures of Arabica Coffee Cherries: Insights into Ripeness Specific Diversity, Functional Traits, and Implications for Quality and Safety.</title>
        <authorList>
            <consortium name="RefSeq"/>
            <person name="Tenea G.N."/>
            <person name="Cifuentes V."/>
            <person name="Reyes P."/>
            <person name="Cevallos-Vallejos M."/>
        </authorList>
    </citation>
    <scope>NUCLEOTIDE SEQUENCE [LARGE SCALE GENOMIC DNA]</scope>
</reference>
<gene>
    <name evidence="4" type="primary">LOC113693190</name>
</gene>
<feature type="region of interest" description="Disordered" evidence="1">
    <location>
        <begin position="1"/>
        <end position="43"/>
    </location>
</feature>
<dbReference type="Pfam" id="PF03017">
    <property type="entry name" value="Transposase_23"/>
    <property type="match status" value="1"/>
</dbReference>
<dbReference type="Proteomes" id="UP001652660">
    <property type="component" value="Chromosome 6c"/>
</dbReference>
<dbReference type="GeneID" id="113693190"/>
<dbReference type="RefSeq" id="XP_027067563.1">
    <property type="nucleotide sequence ID" value="XM_027211762.1"/>
</dbReference>
<feature type="compositionally biased region" description="Acidic residues" evidence="1">
    <location>
        <begin position="21"/>
        <end position="40"/>
    </location>
</feature>
<name>A0A6P6SNV8_COFAR</name>
<protein>
    <recommendedName>
        <fullName evidence="2">Transposase Tnp1/En/Spm-like domain-containing protein</fullName>
    </recommendedName>
</protein>
<evidence type="ECO:0000313" key="3">
    <source>
        <dbReference type="Proteomes" id="UP001652660"/>
    </source>
</evidence>
<dbReference type="OrthoDB" id="1434999at2759"/>
<accession>A0A6P6SNV8</accession>
<dbReference type="InterPro" id="IPR004264">
    <property type="entry name" value="Transposase_23"/>
</dbReference>
<feature type="domain" description="Transposase Tnp1/En/Spm-like" evidence="2">
    <location>
        <begin position="305"/>
        <end position="368"/>
    </location>
</feature>
<evidence type="ECO:0000313" key="4">
    <source>
        <dbReference type="RefSeq" id="XP_027067563.1"/>
    </source>
</evidence>
<dbReference type="PANTHER" id="PTHR33144:SF46">
    <property type="entry name" value="OS04G0610000 PROTEIN"/>
    <property type="match status" value="1"/>
</dbReference>
<dbReference type="Pfam" id="PF03004">
    <property type="entry name" value="Transposase_24"/>
    <property type="match status" value="1"/>
</dbReference>
<reference evidence="4" key="2">
    <citation type="submission" date="2025-08" db="UniProtKB">
        <authorList>
            <consortium name="RefSeq"/>
        </authorList>
    </citation>
    <scope>IDENTIFICATION</scope>
    <source>
        <tissue evidence="4">Leaves</tissue>
    </source>
</reference>
<evidence type="ECO:0000256" key="1">
    <source>
        <dbReference type="SAM" id="MobiDB-lite"/>
    </source>
</evidence>
<evidence type="ECO:0000259" key="2">
    <source>
        <dbReference type="Pfam" id="PF03017"/>
    </source>
</evidence>
<feature type="region of interest" description="Disordered" evidence="1">
    <location>
        <begin position="271"/>
        <end position="294"/>
    </location>
</feature>
<keyword evidence="3" id="KW-1185">Reference proteome</keyword>
<organism evidence="3 4">
    <name type="scientific">Coffea arabica</name>
    <name type="common">Arabian coffee</name>
    <dbReference type="NCBI Taxonomy" id="13443"/>
    <lineage>
        <taxon>Eukaryota</taxon>
        <taxon>Viridiplantae</taxon>
        <taxon>Streptophyta</taxon>
        <taxon>Embryophyta</taxon>
        <taxon>Tracheophyta</taxon>
        <taxon>Spermatophyta</taxon>
        <taxon>Magnoliopsida</taxon>
        <taxon>eudicotyledons</taxon>
        <taxon>Gunneridae</taxon>
        <taxon>Pentapetalae</taxon>
        <taxon>asterids</taxon>
        <taxon>lamiids</taxon>
        <taxon>Gentianales</taxon>
        <taxon>Rubiaceae</taxon>
        <taxon>Ixoroideae</taxon>
        <taxon>Gardenieae complex</taxon>
        <taxon>Bertiereae - Coffeeae clade</taxon>
        <taxon>Coffeeae</taxon>
        <taxon>Coffea</taxon>
    </lineage>
</organism>
<sequence length="408" mass="46395">MARTIGGKSYRGSRSFQLRDEDPENLENEEGTGGGSDDDQEPKKTWGPIYMRHIWGRHGTENRIKVKFNTLGEPVGTNRSKFNEFLGALEIFDLPVGIKERVKQSVGKKWRSWKHALKKTYFNPNESIESQVLKRPKRVLPQQWRNILTKWLSEESKRISATNKEHREKKKMNHSTGKKPFAQVRVEKEEMKSLKNQLPEGEEDSVGRNDVYAKVMGEERSGRVHTYGLGVTQSDLWGDIPSRSTCFRLVMEQSAAMSKIERRIHQLESIQQGKSQGQICPSSQRHTSQSSNAISRPIKVGDKVTIRSMVDSSKICAVGVVRNLDPTAEVGDIPLGSHWCEVHVNVPVENDEELMRPYHNFLKIEDAIGVAIAWPINLVILEENSRIVLGSNGYFLKTLSMRFLLNSC</sequence>
<proteinExistence type="predicted"/>